<feature type="coiled-coil region" evidence="1">
    <location>
        <begin position="263"/>
        <end position="300"/>
    </location>
</feature>
<proteinExistence type="predicted"/>
<dbReference type="RefSeq" id="WP_201999368.1">
    <property type="nucleotide sequence ID" value="NZ_JAERSF010000001.1"/>
</dbReference>
<gene>
    <name evidence="2" type="ORF">JI750_05885</name>
</gene>
<keyword evidence="3" id="KW-1185">Reference proteome</keyword>
<dbReference type="EMBL" id="JAERSF010000001">
    <property type="protein sequence ID" value="MBL0736406.1"/>
    <property type="molecule type" value="Genomic_DNA"/>
</dbReference>
<sequence>MSSFKSLVVRVFLPSVICLFSYRGYSQDIALVNKIVGNGDAANYYIGHFPVLDSDGLDLHWYGGIRFGDYTSKNVMQITNGKVGIGTPNPLAKLEVSNGSILVRDGLNIDNQSSIMIAYSINEGNVDTFGTSIRSIIQNAGSNTYGLQFFTQESHLTNQTEKVRILGNGNVGIGTKTPDSKLTVAGNIHAQEVKVSINAGIVPDYVFANDYKLKSLNEVEQYIKQNNHLPEIPSAQEVEKNGLMLAEMNMNLLKKIEELTLYVIEQEKMNNKQSLRIEVLEKENEILKKVLERLSEIEEKLK</sequence>
<keyword evidence="1" id="KW-0175">Coiled coil</keyword>
<dbReference type="Proteomes" id="UP000603728">
    <property type="component" value="Unassembled WGS sequence"/>
</dbReference>
<evidence type="ECO:0000256" key="1">
    <source>
        <dbReference type="SAM" id="Coils"/>
    </source>
</evidence>
<comment type="caution">
    <text evidence="2">The sequence shown here is derived from an EMBL/GenBank/DDBJ whole genome shotgun (WGS) entry which is preliminary data.</text>
</comment>
<evidence type="ECO:0000313" key="3">
    <source>
        <dbReference type="Proteomes" id="UP000603728"/>
    </source>
</evidence>
<protein>
    <submittedName>
        <fullName evidence="2">Uncharacterized protein</fullName>
    </submittedName>
</protein>
<reference evidence="2 3" key="1">
    <citation type="submission" date="2021-01" db="EMBL/GenBank/DDBJ databases">
        <title>Genome seq and assembly of Flavobacterium sp. GN10.</title>
        <authorList>
            <person name="Chhetri G."/>
        </authorList>
    </citation>
    <scope>NUCLEOTIDE SEQUENCE [LARGE SCALE GENOMIC DNA]</scope>
    <source>
        <strain evidence="2 3">GN10</strain>
    </source>
</reference>
<organism evidence="2 3">
    <name type="scientific">Flavobacterium tagetis</name>
    <dbReference type="NCBI Taxonomy" id="2801336"/>
    <lineage>
        <taxon>Bacteria</taxon>
        <taxon>Pseudomonadati</taxon>
        <taxon>Bacteroidota</taxon>
        <taxon>Flavobacteriia</taxon>
        <taxon>Flavobacteriales</taxon>
        <taxon>Flavobacteriaceae</taxon>
        <taxon>Flavobacterium</taxon>
    </lineage>
</organism>
<name>A0ABS1KAA7_9FLAO</name>
<accession>A0ABS1KAA7</accession>
<evidence type="ECO:0000313" key="2">
    <source>
        <dbReference type="EMBL" id="MBL0736406.1"/>
    </source>
</evidence>